<evidence type="ECO:0000313" key="2">
    <source>
        <dbReference type="EMBL" id="WBM39793.1"/>
    </source>
</evidence>
<keyword evidence="3" id="KW-1185">Reference proteome</keyword>
<dbReference type="RefSeq" id="WP_270119603.1">
    <property type="nucleotide sequence ID" value="NZ_CP096916.1"/>
</dbReference>
<reference evidence="2 3" key="1">
    <citation type="submission" date="2022-05" db="EMBL/GenBank/DDBJ databases">
        <title>Complete sequence of strain NY11312.</title>
        <authorList>
            <person name="Zhou D."/>
        </authorList>
    </citation>
    <scope>NUCLEOTIDE SEQUENCE [LARGE SCALE GENOMIC DNA]</scope>
    <source>
        <strain evidence="2 3">NY11312</strain>
    </source>
</reference>
<feature type="domain" description="GIY-YIG" evidence="1">
    <location>
        <begin position="2"/>
        <end position="79"/>
    </location>
</feature>
<dbReference type="Proteomes" id="UP001211866">
    <property type="component" value="Chromosome"/>
</dbReference>
<evidence type="ECO:0000259" key="1">
    <source>
        <dbReference type="PROSITE" id="PS50164"/>
    </source>
</evidence>
<evidence type="ECO:0000313" key="3">
    <source>
        <dbReference type="Proteomes" id="UP001211866"/>
    </source>
</evidence>
<name>A0ABY7N6P0_ALCFA</name>
<protein>
    <submittedName>
        <fullName evidence="2">GIY-YIG nuclease family protein</fullName>
    </submittedName>
</protein>
<organism evidence="2 3">
    <name type="scientific">Alcaligenes faecalis</name>
    <dbReference type="NCBI Taxonomy" id="511"/>
    <lineage>
        <taxon>Bacteria</taxon>
        <taxon>Pseudomonadati</taxon>
        <taxon>Pseudomonadota</taxon>
        <taxon>Betaproteobacteria</taxon>
        <taxon>Burkholderiales</taxon>
        <taxon>Alcaligenaceae</taxon>
        <taxon>Alcaligenes</taxon>
    </lineage>
</organism>
<dbReference type="InterPro" id="IPR000305">
    <property type="entry name" value="GIY-YIG_endonuc"/>
</dbReference>
<dbReference type="InterPro" id="IPR035901">
    <property type="entry name" value="GIY-YIG_endonuc_sf"/>
</dbReference>
<sequence>MMVTYIYVYKLNNDCYYVGQTASPYKRYAQHEKGEGAVWTRLHGGAVLVECNRRVVKNKEEADAAENIKTLQLMQRYGWKNVRGGWFCNVDEVLTEKGLRHHKVFDLVSTPSKMQSAPPRL</sequence>
<proteinExistence type="predicted"/>
<dbReference type="EMBL" id="CP096916">
    <property type="protein sequence ID" value="WBM39793.1"/>
    <property type="molecule type" value="Genomic_DNA"/>
</dbReference>
<gene>
    <name evidence="2" type="ORF">M2J83_08255</name>
</gene>
<dbReference type="SUPFAM" id="SSF82771">
    <property type="entry name" value="GIY-YIG endonuclease"/>
    <property type="match status" value="1"/>
</dbReference>
<dbReference type="PROSITE" id="PS50164">
    <property type="entry name" value="GIY_YIG"/>
    <property type="match status" value="1"/>
</dbReference>
<accession>A0ABY7N6P0</accession>
<dbReference type="Pfam" id="PF01541">
    <property type="entry name" value="GIY-YIG"/>
    <property type="match status" value="1"/>
</dbReference>
<dbReference type="Gene3D" id="3.40.1440.10">
    <property type="entry name" value="GIY-YIG endonuclease"/>
    <property type="match status" value="1"/>
</dbReference>